<gene>
    <name evidence="1" type="ORF">FZD51_03880</name>
</gene>
<dbReference type="EMBL" id="VTER01000002">
    <property type="protein sequence ID" value="TYS51189.1"/>
    <property type="molecule type" value="Genomic_DNA"/>
</dbReference>
<proteinExistence type="predicted"/>
<dbReference type="Proteomes" id="UP000322139">
    <property type="component" value="Unassembled WGS sequence"/>
</dbReference>
<protein>
    <submittedName>
        <fullName evidence="1">Uncharacterized protein</fullName>
    </submittedName>
</protein>
<evidence type="ECO:0000313" key="2">
    <source>
        <dbReference type="Proteomes" id="UP000322139"/>
    </source>
</evidence>
<evidence type="ECO:0000313" key="1">
    <source>
        <dbReference type="EMBL" id="TYS51189.1"/>
    </source>
</evidence>
<accession>A0A5D4RK48</accession>
<dbReference type="RefSeq" id="WP_148973565.1">
    <property type="nucleotide sequence ID" value="NZ_JBNIKT010000016.1"/>
</dbReference>
<dbReference type="AlphaFoldDB" id="A0A5D4RK48"/>
<comment type="caution">
    <text evidence="1">The sequence shown here is derived from an EMBL/GenBank/DDBJ whole genome shotgun (WGS) entry which is preliminary data.</text>
</comment>
<organism evidence="1 2">
    <name type="scientific">Bacillus infantis</name>
    <dbReference type="NCBI Taxonomy" id="324767"/>
    <lineage>
        <taxon>Bacteria</taxon>
        <taxon>Bacillati</taxon>
        <taxon>Bacillota</taxon>
        <taxon>Bacilli</taxon>
        <taxon>Bacillales</taxon>
        <taxon>Bacillaceae</taxon>
        <taxon>Bacillus</taxon>
    </lineage>
</organism>
<sequence>MSFSNLLSFYDQEEKNVLFKQVENEKLLTLADSIEKFRLEIQNRYENDGHLLEALNVFKKMFFRLVSSLFPYNKTINPDSEKEILSNFYQIKNSYPELFSNIVIDIAKAFREVTEITSNNLRDFLHEYINNRAEAGLRIAIVTKRAISIDERYLFQSELKPFLKISYYTENSFRKDLEFFDEVIYIGTPSYFGEYVKNTFKGKTNTFISYDLFPNYISPKHLFEDISNKDIYSTVYEKVTFGKTMGKKSKLNLEEKDSLDRTVSRYLEEQKNGEENPQDMIEASIVYLENDRFLFAPRDSKIRTFSLHDKSNYIKQINFNDVEEDDFIVIRNDRDTKLIAEVADQDILKSKASIYRIIQNEWKNKLRIKVEEKGLKRVSRILTEKYHLITSSIASVRSWCNEESICPNELPKILKALKYEETKIKEIYSCMREIQLAHRKAGRIISKKLMNELSNDMNIFKELQEKGYYTFMSSEFQGASFNIERIISINRKKCLVAPHNLMKPMNVD</sequence>
<name>A0A5D4RK48_9BACI</name>
<reference evidence="1 2" key="1">
    <citation type="submission" date="2019-08" db="EMBL/GenBank/DDBJ databases">
        <title>Bacillus genomes from the desert of Cuatro Cienegas, Coahuila.</title>
        <authorList>
            <person name="Olmedo-Alvarez G."/>
        </authorList>
    </citation>
    <scope>NUCLEOTIDE SEQUENCE [LARGE SCALE GENOMIC DNA]</scope>
    <source>
        <strain evidence="1 2">CH446_14T</strain>
    </source>
</reference>